<proteinExistence type="predicted"/>
<gene>
    <name evidence="2" type="ORF">G4P62_019632</name>
</gene>
<evidence type="ECO:0000259" key="1">
    <source>
        <dbReference type="PROSITE" id="PS00028"/>
    </source>
</evidence>
<dbReference type="Proteomes" id="UP000822369">
    <property type="component" value="Chromosome 15"/>
</dbReference>
<evidence type="ECO:0000313" key="2">
    <source>
        <dbReference type="EMBL" id="KAF7206913.1"/>
    </source>
</evidence>
<protein>
    <submittedName>
        <fullName evidence="2">LOC107373498-like protein</fullName>
    </submittedName>
</protein>
<dbReference type="EMBL" id="JAAVVJ010000015">
    <property type="protein sequence ID" value="KAF7206913.1"/>
    <property type="molecule type" value="Genomic_DNA"/>
</dbReference>
<accession>A0A9D2XSJ5</accession>
<feature type="non-terminal residue" evidence="2">
    <location>
        <position position="479"/>
    </location>
</feature>
<organism evidence="2 3">
    <name type="scientific">Nothobranchius furzeri</name>
    <name type="common">Turquoise killifish</name>
    <dbReference type="NCBI Taxonomy" id="105023"/>
    <lineage>
        <taxon>Eukaryota</taxon>
        <taxon>Metazoa</taxon>
        <taxon>Chordata</taxon>
        <taxon>Craniata</taxon>
        <taxon>Vertebrata</taxon>
        <taxon>Euteleostomi</taxon>
        <taxon>Actinopterygii</taxon>
        <taxon>Neopterygii</taxon>
        <taxon>Teleostei</taxon>
        <taxon>Neoteleostei</taxon>
        <taxon>Acanthomorphata</taxon>
        <taxon>Ovalentaria</taxon>
        <taxon>Atherinomorphae</taxon>
        <taxon>Cyprinodontiformes</taxon>
        <taxon>Nothobranchiidae</taxon>
        <taxon>Nothobranchius</taxon>
    </lineage>
</organism>
<dbReference type="PROSITE" id="PS00028">
    <property type="entry name" value="ZINC_FINGER_C2H2_1"/>
    <property type="match status" value="1"/>
</dbReference>
<reference evidence="2" key="1">
    <citation type="submission" date="2020-03" db="EMBL/GenBank/DDBJ databases">
        <title>Intra-Species Differences in Population Size shape Life History and Genome Evolution.</title>
        <authorList>
            <person name="Willemsen D."/>
            <person name="Cui R."/>
            <person name="Valenzano D.R."/>
        </authorList>
    </citation>
    <scope>NUCLEOTIDE SEQUENCE</scope>
    <source>
        <strain evidence="2">GRZ</strain>
        <tissue evidence="2">Whole</tissue>
    </source>
</reference>
<comment type="caution">
    <text evidence="2">The sequence shown here is derived from an EMBL/GenBank/DDBJ whole genome shotgun (WGS) entry which is preliminary data.</text>
</comment>
<dbReference type="SMART" id="SM00355">
    <property type="entry name" value="ZnF_C2H2"/>
    <property type="match status" value="2"/>
</dbReference>
<evidence type="ECO:0000313" key="3">
    <source>
        <dbReference type="Proteomes" id="UP000822369"/>
    </source>
</evidence>
<feature type="domain" description="C2H2-type" evidence="1">
    <location>
        <begin position="36"/>
        <end position="59"/>
    </location>
</feature>
<dbReference type="AlphaFoldDB" id="A0A9D2XSJ5"/>
<name>A0A9D2XSJ5_NOTFU</name>
<sequence length="479" mass="53774">MKCFLCKRDRGTPNSLIKHLKVIHGLCTGRTLYLKCGQMGCSRSFGSFSGFRKHLNKCHVDNSFNSVEEPNVSSCQSVPNTSNSTDFQVSKCLETESGLSSANLVNSCASVIYDLQAAGLGQSIVNSVVGSMEEIVKDVQQHAKETVIRHVFNDERETEVCKKVEACFDDLDNPFSILNSEYKRSKFLSEKREIVEPLEYVIGSRFDTRRNKSTGTYDQIVVKDKFMYIPILSTLQSVFNSQYAAEMLISLDTNDSTLRDISDGSFFKTHPLFSTEKHTVQIQMFYDDFEVANPLGSKRSIHKMGAIYFTLRNFSPKWNSVLANIHLCALFHAQDLKRYGFNEILAPVVRDIKVLESDGIVIPLYGGCVRGSLVQVTGDNLALHSLFGLVESFSARYCCRFCLAEKDDFQTEFSEDSPKIILRTKDTHTAHCQEMAGYPSLPYVFGVKSSCALNSLTYFHTSENFAVDVMHDILEGVAQ</sequence>
<dbReference type="InterPro" id="IPR013087">
    <property type="entry name" value="Znf_C2H2_type"/>
</dbReference>